<sequence>MKILFNSIHLFFFSLYVDFYKYRFDCAVKKRLKNGKNISTKKLTQMSDKCYYLFNSFIEKEKRLRLKMTKA</sequence>
<protein>
    <submittedName>
        <fullName evidence="1">Uncharacterized protein</fullName>
    </submittedName>
</protein>
<proteinExistence type="predicted"/>
<dbReference type="Proteomes" id="UP001198242">
    <property type="component" value="Unassembled WGS sequence"/>
</dbReference>
<keyword evidence="2" id="KW-1185">Reference proteome</keyword>
<name>A0AAE3JA68_9FIRM</name>
<reference evidence="1 2" key="1">
    <citation type="submission" date="2021-10" db="EMBL/GenBank/DDBJ databases">
        <title>Anaerobic single-cell dispensing facilitates the cultivation of human gut bacteria.</title>
        <authorList>
            <person name="Afrizal A."/>
        </authorList>
    </citation>
    <scope>NUCLEOTIDE SEQUENCE [LARGE SCALE GENOMIC DNA]</scope>
    <source>
        <strain evidence="1 2">CLA-AA-H232</strain>
    </source>
</reference>
<evidence type="ECO:0000313" key="1">
    <source>
        <dbReference type="EMBL" id="MCC2211509.1"/>
    </source>
</evidence>
<gene>
    <name evidence="1" type="ORF">LKE05_12005</name>
</gene>
<accession>A0AAE3JA68</accession>
<dbReference type="RefSeq" id="WP_308457002.1">
    <property type="nucleotide sequence ID" value="NZ_JAJEQM010000018.1"/>
</dbReference>
<evidence type="ECO:0000313" key="2">
    <source>
        <dbReference type="Proteomes" id="UP001198242"/>
    </source>
</evidence>
<dbReference type="EMBL" id="JAJEQM010000018">
    <property type="protein sequence ID" value="MCC2211509.1"/>
    <property type="molecule type" value="Genomic_DNA"/>
</dbReference>
<dbReference type="AlphaFoldDB" id="A0AAE3JA68"/>
<organism evidence="1 2">
    <name type="scientific">Hominilimicola fabiformis</name>
    <dbReference type="NCBI Taxonomy" id="2885356"/>
    <lineage>
        <taxon>Bacteria</taxon>
        <taxon>Bacillati</taxon>
        <taxon>Bacillota</taxon>
        <taxon>Clostridia</taxon>
        <taxon>Eubacteriales</taxon>
        <taxon>Oscillospiraceae</taxon>
        <taxon>Hominilimicola</taxon>
    </lineage>
</organism>
<comment type="caution">
    <text evidence="1">The sequence shown here is derived from an EMBL/GenBank/DDBJ whole genome shotgun (WGS) entry which is preliminary data.</text>
</comment>